<evidence type="ECO:0000256" key="1">
    <source>
        <dbReference type="SAM" id="MobiDB-lite"/>
    </source>
</evidence>
<feature type="compositionally biased region" description="Polar residues" evidence="1">
    <location>
        <begin position="545"/>
        <end position="570"/>
    </location>
</feature>
<name>A0A917W886_9ACTN</name>
<comment type="caution">
    <text evidence="4">The sequence shown here is derived from an EMBL/GenBank/DDBJ whole genome shotgun (WGS) entry which is preliminary data.</text>
</comment>
<dbReference type="InterPro" id="IPR038765">
    <property type="entry name" value="Papain-like_cys_pep_sf"/>
</dbReference>
<dbReference type="PANTHER" id="PTHR42736:SF1">
    <property type="entry name" value="PROTEIN-GLUTAMINE GAMMA-GLUTAMYLTRANSFERASE"/>
    <property type="match status" value="1"/>
</dbReference>
<keyword evidence="2" id="KW-0812">Transmembrane</keyword>
<sequence length="749" mass="79717">MRTSDRYAIAITVACILASFTLSPLTQDPSYLGPSWLLIIAINLLGTLVRRTRLGSGGALAAQLLALLLWLFVLAGQLTASVPGVDDAGFLDQLSYLLNEAGQHVRNDAAPMPPDNGVRLVFIGSLGLITILADVLVVSLRKPVLGLAPTATVFLVPAIGLSSDTGWWPFLCIAVGYLAILIAGGLNTRARWTRGLSRDSGADSMAGEAGVVVWRAAAYVAAPALALALIVTAAVPTLALGSWGFGDTPGTGGPLRLSDPTLDLKRNLTLPRDKVVLTYTTNKPTGTYLRMASLPAFSAAGWQNAPTSIDQGNHLPQAPGLTEPTGKERKTKITIKDFDSEYLPLPFAPVSFDANGSWGYDPQSLVVISSDRSGNRDDATQGLQYTVTSRDVNPDAEGLNDSLAGNPEDSDLTTALPSDLPKNIINLALRITRDEPTPAGKAAAIQSYLRDPDNFTYSTKPRPGSGYQALENFLFKDKHGYCEQFAASMAVMARAVGIPSRVAVGFLPGTKHGDVWTVTARESHAWPELYFSGYGWVRYEPTPSGVTGSAPSWSVPQSQTPDDPSTSNPEPQQPAITVRPTVQPRHDQAQDHTAGTVTDQGTNWGAVAGVGGGLVLLLALLATPGTIRSARRRTRLGGSFADPADRVEAGWAEVRDTFVDLGRRWPAGSPRSIAESAGRHADQPTRQALAELAVLVERGRYARDFGDVAGAAGVAELVKTIRGGMLADRSSRSRMAMRIFPNSVFRRAR</sequence>
<dbReference type="InterPro" id="IPR002931">
    <property type="entry name" value="Transglutaminase-like"/>
</dbReference>
<reference evidence="4" key="1">
    <citation type="journal article" date="2014" name="Int. J. Syst. Evol. Microbiol.">
        <title>Complete genome sequence of Corynebacterium casei LMG S-19264T (=DSM 44701T), isolated from a smear-ripened cheese.</title>
        <authorList>
            <consortium name="US DOE Joint Genome Institute (JGI-PGF)"/>
            <person name="Walter F."/>
            <person name="Albersmeier A."/>
            <person name="Kalinowski J."/>
            <person name="Ruckert C."/>
        </authorList>
    </citation>
    <scope>NUCLEOTIDE SEQUENCE</scope>
    <source>
        <strain evidence="4">CGMCC 4.7306</strain>
    </source>
</reference>
<keyword evidence="2" id="KW-0472">Membrane</keyword>
<feature type="transmembrane region" description="Helical" evidence="2">
    <location>
        <begin position="144"/>
        <end position="161"/>
    </location>
</feature>
<feature type="transmembrane region" description="Helical" evidence="2">
    <location>
        <begin position="117"/>
        <end position="137"/>
    </location>
</feature>
<keyword evidence="2" id="KW-1133">Transmembrane helix</keyword>
<evidence type="ECO:0000313" key="5">
    <source>
        <dbReference type="Proteomes" id="UP000613840"/>
    </source>
</evidence>
<dbReference type="Proteomes" id="UP000613840">
    <property type="component" value="Unassembled WGS sequence"/>
</dbReference>
<feature type="transmembrane region" description="Helical" evidence="2">
    <location>
        <begin position="61"/>
        <end position="80"/>
    </location>
</feature>
<dbReference type="AlphaFoldDB" id="A0A917W886"/>
<dbReference type="SMART" id="SM00460">
    <property type="entry name" value="TGc"/>
    <property type="match status" value="1"/>
</dbReference>
<dbReference type="EMBL" id="BMMZ01000011">
    <property type="protein sequence ID" value="GGL75975.1"/>
    <property type="molecule type" value="Genomic_DNA"/>
</dbReference>
<dbReference type="Pfam" id="PF01841">
    <property type="entry name" value="Transglut_core"/>
    <property type="match status" value="1"/>
</dbReference>
<feature type="transmembrane region" description="Helical" evidence="2">
    <location>
        <begin position="7"/>
        <end position="25"/>
    </location>
</feature>
<evidence type="ECO:0000256" key="2">
    <source>
        <dbReference type="SAM" id="Phobius"/>
    </source>
</evidence>
<evidence type="ECO:0000259" key="3">
    <source>
        <dbReference type="SMART" id="SM00460"/>
    </source>
</evidence>
<proteinExistence type="predicted"/>
<dbReference type="InterPro" id="IPR052901">
    <property type="entry name" value="Bact_TGase-like"/>
</dbReference>
<feature type="region of interest" description="Disordered" evidence="1">
    <location>
        <begin position="389"/>
        <end position="413"/>
    </location>
</feature>
<dbReference type="InterPro" id="IPR021878">
    <property type="entry name" value="TgpA_N"/>
</dbReference>
<dbReference type="Gene3D" id="3.10.620.30">
    <property type="match status" value="1"/>
</dbReference>
<dbReference type="Pfam" id="PF11992">
    <property type="entry name" value="TgpA_N"/>
    <property type="match status" value="1"/>
</dbReference>
<feature type="transmembrane region" description="Helical" evidence="2">
    <location>
        <begin position="31"/>
        <end position="49"/>
    </location>
</feature>
<dbReference type="RefSeq" id="WP_188896943.1">
    <property type="nucleotide sequence ID" value="NZ_BMMZ01000011.1"/>
</dbReference>
<feature type="transmembrane region" description="Helical" evidence="2">
    <location>
        <begin position="604"/>
        <end position="623"/>
    </location>
</feature>
<feature type="compositionally biased region" description="Polar residues" evidence="1">
    <location>
        <begin position="591"/>
        <end position="600"/>
    </location>
</feature>
<feature type="region of interest" description="Disordered" evidence="1">
    <location>
        <begin position="545"/>
        <end position="600"/>
    </location>
</feature>
<dbReference type="PANTHER" id="PTHR42736">
    <property type="entry name" value="PROTEIN-GLUTAMINE GAMMA-GLUTAMYLTRANSFERASE"/>
    <property type="match status" value="1"/>
</dbReference>
<gene>
    <name evidence="4" type="ORF">GCM10011575_37740</name>
</gene>
<dbReference type="SUPFAM" id="SSF54001">
    <property type="entry name" value="Cysteine proteinases"/>
    <property type="match status" value="1"/>
</dbReference>
<feature type="transmembrane region" description="Helical" evidence="2">
    <location>
        <begin position="167"/>
        <end position="188"/>
    </location>
</feature>
<feature type="transmembrane region" description="Helical" evidence="2">
    <location>
        <begin position="224"/>
        <end position="245"/>
    </location>
</feature>
<keyword evidence="5" id="KW-1185">Reference proteome</keyword>
<organism evidence="4 5">
    <name type="scientific">Microlunatus endophyticus</name>
    <dbReference type="NCBI Taxonomy" id="1716077"/>
    <lineage>
        <taxon>Bacteria</taxon>
        <taxon>Bacillati</taxon>
        <taxon>Actinomycetota</taxon>
        <taxon>Actinomycetes</taxon>
        <taxon>Propionibacteriales</taxon>
        <taxon>Propionibacteriaceae</taxon>
        <taxon>Microlunatus</taxon>
    </lineage>
</organism>
<protein>
    <submittedName>
        <fullName evidence="4">Transglutaminase</fullName>
    </submittedName>
</protein>
<feature type="domain" description="Transglutaminase-like" evidence="3">
    <location>
        <begin position="474"/>
        <end position="543"/>
    </location>
</feature>
<reference evidence="4" key="2">
    <citation type="submission" date="2020-09" db="EMBL/GenBank/DDBJ databases">
        <authorList>
            <person name="Sun Q."/>
            <person name="Zhou Y."/>
        </authorList>
    </citation>
    <scope>NUCLEOTIDE SEQUENCE</scope>
    <source>
        <strain evidence="4">CGMCC 4.7306</strain>
    </source>
</reference>
<accession>A0A917W886</accession>
<evidence type="ECO:0000313" key="4">
    <source>
        <dbReference type="EMBL" id="GGL75975.1"/>
    </source>
</evidence>